<dbReference type="AlphaFoldDB" id="A0A178MMI2"/>
<dbReference type="SUPFAM" id="SSF143456">
    <property type="entry name" value="VC0467-like"/>
    <property type="match status" value="1"/>
</dbReference>
<evidence type="ECO:0000313" key="3">
    <source>
        <dbReference type="EMBL" id="OAN49970.1"/>
    </source>
</evidence>
<accession>A0A178MMI2</accession>
<comment type="similarity">
    <text evidence="1 2">Belongs to the UPF0301 (AlgH) family.</text>
</comment>
<evidence type="ECO:0000256" key="1">
    <source>
        <dbReference type="ARBA" id="ARBA00009600"/>
    </source>
</evidence>
<evidence type="ECO:0000256" key="2">
    <source>
        <dbReference type="HAMAP-Rule" id="MF_00758"/>
    </source>
</evidence>
<dbReference type="OrthoDB" id="9807486at2"/>
<dbReference type="HAMAP" id="MF_00758">
    <property type="entry name" value="UPF0301"/>
    <property type="match status" value="1"/>
</dbReference>
<dbReference type="GO" id="GO:0005829">
    <property type="term" value="C:cytosol"/>
    <property type="evidence" value="ECO:0007669"/>
    <property type="project" value="TreeGrafter"/>
</dbReference>
<dbReference type="RefSeq" id="WP_068500572.1">
    <property type="nucleotide sequence ID" value="NZ_LWQU01000141.1"/>
</dbReference>
<keyword evidence="4" id="KW-1185">Reference proteome</keyword>
<comment type="caution">
    <text evidence="3">The sequence shown here is derived from an EMBL/GenBank/DDBJ whole genome shotgun (WGS) entry which is preliminary data.</text>
</comment>
<dbReference type="PANTHER" id="PTHR30327:SF1">
    <property type="entry name" value="UPF0301 PROTEIN YQGE"/>
    <property type="match status" value="1"/>
</dbReference>
<evidence type="ECO:0000313" key="4">
    <source>
        <dbReference type="Proteomes" id="UP000078543"/>
    </source>
</evidence>
<dbReference type="PANTHER" id="PTHR30327">
    <property type="entry name" value="UNCHARACTERIZED PROTEIN YQGE"/>
    <property type="match status" value="1"/>
</dbReference>
<organism evidence="3 4">
    <name type="scientific">Magnetospirillum moscoviense</name>
    <dbReference type="NCBI Taxonomy" id="1437059"/>
    <lineage>
        <taxon>Bacteria</taxon>
        <taxon>Pseudomonadati</taxon>
        <taxon>Pseudomonadota</taxon>
        <taxon>Alphaproteobacteria</taxon>
        <taxon>Rhodospirillales</taxon>
        <taxon>Rhodospirillaceae</taxon>
        <taxon>Magnetospirillum</taxon>
    </lineage>
</organism>
<dbReference type="Proteomes" id="UP000078543">
    <property type="component" value="Unassembled WGS sequence"/>
</dbReference>
<dbReference type="STRING" id="1437059.A6A05_01770"/>
<protein>
    <recommendedName>
        <fullName evidence="2">UPF0301 protein A6A05_01770</fullName>
    </recommendedName>
</protein>
<dbReference type="Gene3D" id="3.40.1740.10">
    <property type="entry name" value="VC0467-like"/>
    <property type="match status" value="1"/>
</dbReference>
<reference evidence="3 4" key="1">
    <citation type="submission" date="2016-04" db="EMBL/GenBank/DDBJ databases">
        <title>Draft genome sequence of freshwater magnetotactic bacteria Magnetospirillum marisnigri SP-1 and Magnetospirillum moscoviense BB-1.</title>
        <authorList>
            <person name="Koziaeva V."/>
            <person name="Dziuba M.V."/>
            <person name="Ivanov T.M."/>
            <person name="Kuznetsov B."/>
            <person name="Grouzdev D.S."/>
        </authorList>
    </citation>
    <scope>NUCLEOTIDE SEQUENCE [LARGE SCALE GENOMIC DNA]</scope>
    <source>
        <strain evidence="3 4">BB-1</strain>
    </source>
</reference>
<dbReference type="EMBL" id="LWQU01000141">
    <property type="protein sequence ID" value="OAN49970.1"/>
    <property type="molecule type" value="Genomic_DNA"/>
</dbReference>
<dbReference type="InterPro" id="IPR003774">
    <property type="entry name" value="AlgH-like"/>
</dbReference>
<dbReference type="NCBIfam" id="NF001268">
    <property type="entry name" value="PRK00228.1-4"/>
    <property type="match status" value="1"/>
</dbReference>
<dbReference type="NCBIfam" id="NF001266">
    <property type="entry name" value="PRK00228.1-1"/>
    <property type="match status" value="1"/>
</dbReference>
<proteinExistence type="inferred from homology"/>
<name>A0A178MMI2_9PROT</name>
<sequence length="190" mass="20238">MVMQKTQGYLAGQLLIAMPQMQDPRFARSVVYLCAHSAEGAMGLVVNRLLDGISFPELLEQLGIEATGRCDQIRVHLGGPVEGGRGFVLHSTDYMHESSMIVEGGVALSATVDVLRAIALGGGPRNSLLALGYAGWGAGQLDAEIRENVWLNAPADDRLLFGKDLDAKWESAIHKLGIDFAALSVDAGHA</sequence>
<gene>
    <name evidence="3" type="ORF">A6A05_01770</name>
</gene>
<dbReference type="Pfam" id="PF02622">
    <property type="entry name" value="DUF179"/>
    <property type="match status" value="1"/>
</dbReference>